<dbReference type="EMBL" id="UYIG01000057">
    <property type="protein sequence ID" value="VDG27785.1"/>
    <property type="molecule type" value="Genomic_DNA"/>
</dbReference>
<dbReference type="OrthoDB" id="2321495at2"/>
<accession>A0A660E672</accession>
<dbReference type="AlphaFoldDB" id="A0A660E672"/>
<organism evidence="1 2">
    <name type="scientific">Lactiplantibacillus mudanjiangensis</name>
    <dbReference type="NCBI Taxonomy" id="1296538"/>
    <lineage>
        <taxon>Bacteria</taxon>
        <taxon>Bacillati</taxon>
        <taxon>Bacillota</taxon>
        <taxon>Bacilli</taxon>
        <taxon>Lactobacillales</taxon>
        <taxon>Lactobacillaceae</taxon>
        <taxon>Lactiplantibacillus</taxon>
    </lineage>
</organism>
<dbReference type="RefSeq" id="WP_130847376.1">
    <property type="nucleotide sequence ID" value="NZ_UYIE01000119.1"/>
</dbReference>
<reference evidence="1 2" key="1">
    <citation type="submission" date="2018-11" db="EMBL/GenBank/DDBJ databases">
        <authorList>
            <person name="Wuyts S."/>
        </authorList>
    </citation>
    <scope>NUCLEOTIDE SEQUENCE [LARGE SCALE GENOMIC DNA]</scope>
    <source>
        <strain evidence="1">Lactobacillus mudanjiangensis AMBF249</strain>
    </source>
</reference>
<sequence>MKKMINFATIIITTLSLFIAFQKPQPAHALASYWKTSHWVTLKKDVTVYKLSNKPWDKKVATYKVKAGSHYKLSHWDVNYSWVLQSGKYNTNGGHYTYMVNKKYNDASWFKMGIYKVQTPLYKSFHGYRVENKNLGNGNTFYDTETHCTLSDYSPNQTSKIIFDYGSHVYPTHHEWDKMTETKMYTYKYKYGEWVLVSTYKF</sequence>
<name>A0A660E672_9LACO</name>
<evidence type="ECO:0000313" key="1">
    <source>
        <dbReference type="EMBL" id="VDG27785.1"/>
    </source>
</evidence>
<proteinExistence type="predicted"/>
<gene>
    <name evidence="1" type="ORF">MUDAN_MDHGFNIF_02609</name>
</gene>
<evidence type="ECO:0000313" key="2">
    <source>
        <dbReference type="Proteomes" id="UP000289996"/>
    </source>
</evidence>
<protein>
    <submittedName>
        <fullName evidence="1">Uncharacterized protein</fullName>
    </submittedName>
</protein>
<keyword evidence="2" id="KW-1185">Reference proteome</keyword>
<dbReference type="Proteomes" id="UP000289996">
    <property type="component" value="Unassembled WGS sequence"/>
</dbReference>